<keyword evidence="4 7" id="KW-0133">Cell shape</keyword>
<name>A0A918XW54_9PROT</name>
<evidence type="ECO:0000313" key="10">
    <source>
        <dbReference type="EMBL" id="GHD57513.1"/>
    </source>
</evidence>
<evidence type="ECO:0000256" key="7">
    <source>
        <dbReference type="PROSITE-ProRule" id="PRU01373"/>
    </source>
</evidence>
<dbReference type="GO" id="GO:0016740">
    <property type="term" value="F:transferase activity"/>
    <property type="evidence" value="ECO:0007669"/>
    <property type="project" value="UniProtKB-KW"/>
</dbReference>
<dbReference type="EMBL" id="BMZS01000009">
    <property type="protein sequence ID" value="GHD57513.1"/>
    <property type="molecule type" value="Genomic_DNA"/>
</dbReference>
<reference evidence="10" key="2">
    <citation type="submission" date="2020-09" db="EMBL/GenBank/DDBJ databases">
        <authorList>
            <person name="Sun Q."/>
            <person name="Kim S."/>
        </authorList>
    </citation>
    <scope>NUCLEOTIDE SEQUENCE</scope>
    <source>
        <strain evidence="10">KCTC 42651</strain>
    </source>
</reference>
<proteinExistence type="inferred from homology"/>
<dbReference type="SUPFAM" id="SSF47090">
    <property type="entry name" value="PGBD-like"/>
    <property type="match status" value="1"/>
</dbReference>
<dbReference type="SUPFAM" id="SSF141523">
    <property type="entry name" value="L,D-transpeptidase catalytic domain-like"/>
    <property type="match status" value="1"/>
</dbReference>
<dbReference type="Pfam" id="PF20142">
    <property type="entry name" value="Scaffold"/>
    <property type="match status" value="1"/>
</dbReference>
<evidence type="ECO:0000313" key="11">
    <source>
        <dbReference type="Proteomes" id="UP000630353"/>
    </source>
</evidence>
<evidence type="ECO:0000256" key="4">
    <source>
        <dbReference type="ARBA" id="ARBA00022960"/>
    </source>
</evidence>
<dbReference type="PROSITE" id="PS52029">
    <property type="entry name" value="LD_TPASE"/>
    <property type="match status" value="1"/>
</dbReference>
<accession>A0A918XW54</accession>
<keyword evidence="11" id="KW-1185">Reference proteome</keyword>
<keyword evidence="6 7" id="KW-0961">Cell wall biogenesis/degradation</keyword>
<dbReference type="InterPro" id="IPR045380">
    <property type="entry name" value="LD_TPept_scaffold_dom"/>
</dbReference>
<dbReference type="AlphaFoldDB" id="A0A918XW54"/>
<dbReference type="PANTHER" id="PTHR41533:SF2">
    <property type="entry name" value="BLR7131 PROTEIN"/>
    <property type="match status" value="1"/>
</dbReference>
<comment type="similarity">
    <text evidence="2">Belongs to the YkuD family.</text>
</comment>
<feature type="active site" description="Nucleophile" evidence="7">
    <location>
        <position position="425"/>
    </location>
</feature>
<dbReference type="InterPro" id="IPR002477">
    <property type="entry name" value="Peptidoglycan-bd-like"/>
</dbReference>
<keyword evidence="5 7" id="KW-0573">Peptidoglycan synthesis</keyword>
<evidence type="ECO:0000256" key="1">
    <source>
        <dbReference type="ARBA" id="ARBA00004752"/>
    </source>
</evidence>
<dbReference type="InterPro" id="IPR038063">
    <property type="entry name" value="Transpep_catalytic_dom"/>
</dbReference>
<evidence type="ECO:0000256" key="3">
    <source>
        <dbReference type="ARBA" id="ARBA00022679"/>
    </source>
</evidence>
<keyword evidence="3" id="KW-0808">Transferase</keyword>
<feature type="domain" description="L,D-TPase catalytic" evidence="9">
    <location>
        <begin position="271"/>
        <end position="462"/>
    </location>
</feature>
<dbReference type="InterPro" id="IPR036366">
    <property type="entry name" value="PGBDSf"/>
</dbReference>
<keyword evidence="8" id="KW-0732">Signal</keyword>
<evidence type="ECO:0000256" key="5">
    <source>
        <dbReference type="ARBA" id="ARBA00022984"/>
    </source>
</evidence>
<dbReference type="Proteomes" id="UP000630353">
    <property type="component" value="Unassembled WGS sequence"/>
</dbReference>
<evidence type="ECO:0000256" key="6">
    <source>
        <dbReference type="ARBA" id="ARBA00023316"/>
    </source>
</evidence>
<sequence length="503" mass="55419">MGRAIVVALALALLPTTGARTQDLDTERIVAAFHAARGDAPAWTEEQTPPTLNARGEAVVQALNDAGREALAADDYAVAEAESAGDLDRAVTASLVNYLVDLQTGRIAPQRADPDLFVYRRDVDAQALLEAVASAPDPARTIADLAPANPIYRRLRRLLAEYRTIEGAGGWNTVAPGETLKPGMTDPRVGAVRRRLAATRDLTLPDEPSNHYDPTLEIAVRAFQRRHGLIPDGAIGKRTIAALNVTVEERIRQIELNMERFRWIPDELGDDHVFVNLAGFVLDYVRKGTTRLTMRVIVGRQYRETPTFSDRIRYLEFNPTWTVPPKIAIEDLLPKIRKDSGFLPAGGYDVFKGWQEASAKLDPAAVDWTRVGKGNFPYRLVQRPGDQNALGRVKFMFPNRFDVYLHDTPARALFHRPVRTFSSGCIRLERPLALAEALLEADGQDAGRIKAILEAGATTRVNLGKPVPVHLAYLTAWIGEGGTVEFRDDVYGRDALLAKALGL</sequence>
<evidence type="ECO:0000256" key="8">
    <source>
        <dbReference type="SAM" id="SignalP"/>
    </source>
</evidence>
<gene>
    <name evidence="10" type="ORF">GCM10017083_39150</name>
</gene>
<dbReference type="Gene3D" id="1.10.101.10">
    <property type="entry name" value="PGBD-like superfamily/PGBD"/>
    <property type="match status" value="1"/>
</dbReference>
<feature type="chain" id="PRO_5036743100" evidence="8">
    <location>
        <begin position="22"/>
        <end position="503"/>
    </location>
</feature>
<dbReference type="CDD" id="cd16913">
    <property type="entry name" value="YkuD_like"/>
    <property type="match status" value="1"/>
</dbReference>
<organism evidence="10 11">
    <name type="scientific">Thalassobaculum fulvum</name>
    <dbReference type="NCBI Taxonomy" id="1633335"/>
    <lineage>
        <taxon>Bacteria</taxon>
        <taxon>Pseudomonadati</taxon>
        <taxon>Pseudomonadota</taxon>
        <taxon>Alphaproteobacteria</taxon>
        <taxon>Rhodospirillales</taxon>
        <taxon>Thalassobaculaceae</taxon>
        <taxon>Thalassobaculum</taxon>
    </lineage>
</organism>
<dbReference type="Pfam" id="PF03734">
    <property type="entry name" value="YkuD"/>
    <property type="match status" value="1"/>
</dbReference>
<protein>
    <submittedName>
        <fullName evidence="10">Murein L,D-transpeptidase</fullName>
    </submittedName>
</protein>
<dbReference type="PANTHER" id="PTHR41533">
    <property type="entry name" value="L,D-TRANSPEPTIDASE HI_1667-RELATED"/>
    <property type="match status" value="1"/>
</dbReference>
<dbReference type="InterPro" id="IPR005490">
    <property type="entry name" value="LD_TPept_cat_dom"/>
</dbReference>
<dbReference type="Pfam" id="PF01471">
    <property type="entry name" value="PG_binding_1"/>
    <property type="match status" value="1"/>
</dbReference>
<feature type="active site" description="Proton donor/acceptor" evidence="7">
    <location>
        <position position="406"/>
    </location>
</feature>
<dbReference type="InterPro" id="IPR052905">
    <property type="entry name" value="LD-transpeptidase_YkuD-like"/>
</dbReference>
<dbReference type="Gene3D" id="2.40.440.10">
    <property type="entry name" value="L,D-transpeptidase catalytic domain-like"/>
    <property type="match status" value="1"/>
</dbReference>
<feature type="signal peptide" evidence="8">
    <location>
        <begin position="1"/>
        <end position="21"/>
    </location>
</feature>
<dbReference type="InterPro" id="IPR036365">
    <property type="entry name" value="PGBD-like_sf"/>
</dbReference>
<dbReference type="GO" id="GO:0071555">
    <property type="term" value="P:cell wall organization"/>
    <property type="evidence" value="ECO:0007669"/>
    <property type="project" value="UniProtKB-UniRule"/>
</dbReference>
<comment type="pathway">
    <text evidence="1 7">Cell wall biogenesis; peptidoglycan biosynthesis.</text>
</comment>
<reference evidence="10" key="1">
    <citation type="journal article" date="2014" name="Int. J. Syst. Evol. Microbiol.">
        <title>Complete genome sequence of Corynebacterium casei LMG S-19264T (=DSM 44701T), isolated from a smear-ripened cheese.</title>
        <authorList>
            <consortium name="US DOE Joint Genome Institute (JGI-PGF)"/>
            <person name="Walter F."/>
            <person name="Albersmeier A."/>
            <person name="Kalinowski J."/>
            <person name="Ruckert C."/>
        </authorList>
    </citation>
    <scope>NUCLEOTIDE SEQUENCE</scope>
    <source>
        <strain evidence="10">KCTC 42651</strain>
    </source>
</reference>
<dbReference type="GO" id="GO:0009252">
    <property type="term" value="P:peptidoglycan biosynthetic process"/>
    <property type="evidence" value="ECO:0007669"/>
    <property type="project" value="UniProtKB-KW"/>
</dbReference>
<dbReference type="GO" id="GO:0004180">
    <property type="term" value="F:carboxypeptidase activity"/>
    <property type="evidence" value="ECO:0007669"/>
    <property type="project" value="UniProtKB-ARBA"/>
</dbReference>
<evidence type="ECO:0000256" key="2">
    <source>
        <dbReference type="ARBA" id="ARBA00005992"/>
    </source>
</evidence>
<comment type="caution">
    <text evidence="10">The sequence shown here is derived from an EMBL/GenBank/DDBJ whole genome shotgun (WGS) entry which is preliminary data.</text>
</comment>
<dbReference type="GO" id="GO:0008360">
    <property type="term" value="P:regulation of cell shape"/>
    <property type="evidence" value="ECO:0007669"/>
    <property type="project" value="UniProtKB-UniRule"/>
</dbReference>
<evidence type="ECO:0000259" key="9">
    <source>
        <dbReference type="PROSITE" id="PS52029"/>
    </source>
</evidence>